<feature type="non-terminal residue" evidence="2">
    <location>
        <position position="85"/>
    </location>
</feature>
<protein>
    <submittedName>
        <fullName evidence="2">Putative cathepsin B2 cysteine protease</fullName>
    </submittedName>
</protein>
<dbReference type="EMBL" id="SNRW01022330">
    <property type="protein sequence ID" value="KAA6363900.1"/>
    <property type="molecule type" value="Genomic_DNA"/>
</dbReference>
<organism evidence="2 3">
    <name type="scientific">Streblomastix strix</name>
    <dbReference type="NCBI Taxonomy" id="222440"/>
    <lineage>
        <taxon>Eukaryota</taxon>
        <taxon>Metamonada</taxon>
        <taxon>Preaxostyla</taxon>
        <taxon>Oxymonadida</taxon>
        <taxon>Streblomastigidae</taxon>
        <taxon>Streblomastix</taxon>
    </lineage>
</organism>
<accession>A0A5J4U162</accession>
<dbReference type="Proteomes" id="UP000324800">
    <property type="component" value="Unassembled WGS sequence"/>
</dbReference>
<keyword evidence="2" id="KW-0645">Protease</keyword>
<gene>
    <name evidence="2" type="ORF">EZS28_040572</name>
</gene>
<evidence type="ECO:0000313" key="2">
    <source>
        <dbReference type="EMBL" id="KAA6363900.1"/>
    </source>
</evidence>
<dbReference type="GO" id="GO:0008233">
    <property type="term" value="F:peptidase activity"/>
    <property type="evidence" value="ECO:0007669"/>
    <property type="project" value="UniProtKB-KW"/>
</dbReference>
<evidence type="ECO:0000313" key="3">
    <source>
        <dbReference type="Proteomes" id="UP000324800"/>
    </source>
</evidence>
<feature type="region of interest" description="Disordered" evidence="1">
    <location>
        <begin position="56"/>
        <end position="85"/>
    </location>
</feature>
<keyword evidence="2" id="KW-0378">Hydrolase</keyword>
<sequence length="85" mass="9787">MFSLLLIAAVFAESIPEMINSNPNSTWVAKEYPPEVMNKVKFHKSLGLKLTPHRSVPYKDNNELPTEFDSREQWPDLMTPVRDQA</sequence>
<dbReference type="Gene3D" id="3.90.70.10">
    <property type="entry name" value="Cysteine proteinases"/>
    <property type="match status" value="1"/>
</dbReference>
<dbReference type="OrthoDB" id="640249at2759"/>
<proteinExistence type="predicted"/>
<dbReference type="GO" id="GO:0006508">
    <property type="term" value="P:proteolysis"/>
    <property type="evidence" value="ECO:0007669"/>
    <property type="project" value="UniProtKB-KW"/>
</dbReference>
<dbReference type="AlphaFoldDB" id="A0A5J4U162"/>
<name>A0A5J4U162_9EUKA</name>
<comment type="caution">
    <text evidence="2">The sequence shown here is derived from an EMBL/GenBank/DDBJ whole genome shotgun (WGS) entry which is preliminary data.</text>
</comment>
<reference evidence="2 3" key="1">
    <citation type="submission" date="2019-03" db="EMBL/GenBank/DDBJ databases">
        <title>Single cell metagenomics reveals metabolic interactions within the superorganism composed of flagellate Streblomastix strix and complex community of Bacteroidetes bacteria on its surface.</title>
        <authorList>
            <person name="Treitli S.C."/>
            <person name="Kolisko M."/>
            <person name="Husnik F."/>
            <person name="Keeling P."/>
            <person name="Hampl V."/>
        </authorList>
    </citation>
    <scope>NUCLEOTIDE SEQUENCE [LARGE SCALE GENOMIC DNA]</scope>
    <source>
        <strain evidence="2">ST1C</strain>
    </source>
</reference>
<dbReference type="InterPro" id="IPR038765">
    <property type="entry name" value="Papain-like_cys_pep_sf"/>
</dbReference>
<evidence type="ECO:0000256" key="1">
    <source>
        <dbReference type="SAM" id="MobiDB-lite"/>
    </source>
</evidence>
<dbReference type="SUPFAM" id="SSF54001">
    <property type="entry name" value="Cysteine proteinases"/>
    <property type="match status" value="1"/>
</dbReference>